<evidence type="ECO:0000313" key="1">
    <source>
        <dbReference type="EMBL" id="EXB67548.1"/>
    </source>
</evidence>
<reference evidence="2" key="1">
    <citation type="submission" date="2013-01" db="EMBL/GenBank/DDBJ databases">
        <title>Draft Genome Sequence of a Mulberry Tree, Morus notabilis C.K. Schneid.</title>
        <authorList>
            <person name="He N."/>
            <person name="Zhao S."/>
        </authorList>
    </citation>
    <scope>NUCLEOTIDE SEQUENCE</scope>
</reference>
<organism evidence="1 2">
    <name type="scientific">Morus notabilis</name>
    <dbReference type="NCBI Taxonomy" id="981085"/>
    <lineage>
        <taxon>Eukaryota</taxon>
        <taxon>Viridiplantae</taxon>
        <taxon>Streptophyta</taxon>
        <taxon>Embryophyta</taxon>
        <taxon>Tracheophyta</taxon>
        <taxon>Spermatophyta</taxon>
        <taxon>Magnoliopsida</taxon>
        <taxon>eudicotyledons</taxon>
        <taxon>Gunneridae</taxon>
        <taxon>Pentapetalae</taxon>
        <taxon>rosids</taxon>
        <taxon>fabids</taxon>
        <taxon>Rosales</taxon>
        <taxon>Moraceae</taxon>
        <taxon>Moreae</taxon>
        <taxon>Morus</taxon>
    </lineage>
</organism>
<keyword evidence="2" id="KW-1185">Reference proteome</keyword>
<gene>
    <name evidence="1" type="ORF">L484_005997</name>
</gene>
<name>W9R4B3_9ROSA</name>
<dbReference type="Proteomes" id="UP000030645">
    <property type="component" value="Unassembled WGS sequence"/>
</dbReference>
<dbReference type="AlphaFoldDB" id="W9R4B3"/>
<accession>W9R4B3</accession>
<proteinExistence type="predicted"/>
<dbReference type="EMBL" id="KE344565">
    <property type="protein sequence ID" value="EXB67548.1"/>
    <property type="molecule type" value="Genomic_DNA"/>
</dbReference>
<protein>
    <submittedName>
        <fullName evidence="1">Uncharacterized protein</fullName>
    </submittedName>
</protein>
<sequence length="80" mass="9111">MAEALLLLSKLRPSQKSMSFENKCYHKYSEEGMRAIKSKVSNVTKLSKIKPSKEIRQQPYKIATLPPAQSDNLFAKKGIR</sequence>
<evidence type="ECO:0000313" key="2">
    <source>
        <dbReference type="Proteomes" id="UP000030645"/>
    </source>
</evidence>